<accession>A0A182XSS7</accession>
<proteinExistence type="predicted"/>
<dbReference type="AlphaFoldDB" id="A0A182XSS7"/>
<name>A0A182XSS7_ANOQN</name>
<dbReference type="VEuPathDB" id="VectorBase:AQUA014883"/>
<sequence>MLIEVTTTSIFNKLIHFLPIFLHIPILSLFRSFFSSFFFFSSSWTSLLFYLSFLPHILLHPHMLAIYFFPFFHTFPSSFANPKCLSP</sequence>
<reference evidence="2" key="1">
    <citation type="submission" date="2020-05" db="UniProtKB">
        <authorList>
            <consortium name="EnsemblMetazoa"/>
        </authorList>
    </citation>
    <scope>IDENTIFICATION</scope>
    <source>
        <strain evidence="2">SANGQUA</strain>
    </source>
</reference>
<dbReference type="Proteomes" id="UP000076407">
    <property type="component" value="Unassembled WGS sequence"/>
</dbReference>
<evidence type="ECO:0000313" key="3">
    <source>
        <dbReference type="Proteomes" id="UP000076407"/>
    </source>
</evidence>
<keyword evidence="3" id="KW-1185">Reference proteome</keyword>
<keyword evidence="1" id="KW-0472">Membrane</keyword>
<dbReference type="EnsemblMetazoa" id="AQUA014883-RA">
    <property type="protein sequence ID" value="AQUA014883-PA"/>
    <property type="gene ID" value="AQUA014883"/>
</dbReference>
<keyword evidence="1" id="KW-1133">Transmembrane helix</keyword>
<feature type="transmembrane region" description="Helical" evidence="1">
    <location>
        <begin position="47"/>
        <end position="69"/>
    </location>
</feature>
<feature type="transmembrane region" description="Helical" evidence="1">
    <location>
        <begin position="20"/>
        <end position="40"/>
    </location>
</feature>
<keyword evidence="1" id="KW-0812">Transmembrane</keyword>
<evidence type="ECO:0000256" key="1">
    <source>
        <dbReference type="SAM" id="Phobius"/>
    </source>
</evidence>
<protein>
    <submittedName>
        <fullName evidence="2">Uncharacterized protein</fullName>
    </submittedName>
</protein>
<organism evidence="2 3">
    <name type="scientific">Anopheles quadriannulatus</name>
    <name type="common">Mosquito</name>
    <dbReference type="NCBI Taxonomy" id="34691"/>
    <lineage>
        <taxon>Eukaryota</taxon>
        <taxon>Metazoa</taxon>
        <taxon>Ecdysozoa</taxon>
        <taxon>Arthropoda</taxon>
        <taxon>Hexapoda</taxon>
        <taxon>Insecta</taxon>
        <taxon>Pterygota</taxon>
        <taxon>Neoptera</taxon>
        <taxon>Endopterygota</taxon>
        <taxon>Diptera</taxon>
        <taxon>Nematocera</taxon>
        <taxon>Culicoidea</taxon>
        <taxon>Culicidae</taxon>
        <taxon>Anophelinae</taxon>
        <taxon>Anopheles</taxon>
    </lineage>
</organism>
<evidence type="ECO:0000313" key="2">
    <source>
        <dbReference type="EnsemblMetazoa" id="AQUA014883-PA"/>
    </source>
</evidence>